<name>A0A8K0CUL9_IGNLU</name>
<feature type="region of interest" description="Disordered" evidence="1">
    <location>
        <begin position="261"/>
        <end position="282"/>
    </location>
</feature>
<feature type="compositionally biased region" description="Basic and acidic residues" evidence="1">
    <location>
        <begin position="271"/>
        <end position="282"/>
    </location>
</feature>
<dbReference type="EMBL" id="VTPC01007457">
    <property type="protein sequence ID" value="KAF2893993.1"/>
    <property type="molecule type" value="Genomic_DNA"/>
</dbReference>
<proteinExistence type="predicted"/>
<comment type="caution">
    <text evidence="2">The sequence shown here is derived from an EMBL/GenBank/DDBJ whole genome shotgun (WGS) entry which is preliminary data.</text>
</comment>
<evidence type="ECO:0000313" key="3">
    <source>
        <dbReference type="Proteomes" id="UP000801492"/>
    </source>
</evidence>
<accession>A0A8K0CUL9</accession>
<gene>
    <name evidence="2" type="ORF">ILUMI_12189</name>
</gene>
<dbReference type="Proteomes" id="UP000801492">
    <property type="component" value="Unassembled WGS sequence"/>
</dbReference>
<evidence type="ECO:0000256" key="1">
    <source>
        <dbReference type="SAM" id="MobiDB-lite"/>
    </source>
</evidence>
<protein>
    <submittedName>
        <fullName evidence="2">Uncharacterized protein</fullName>
    </submittedName>
</protein>
<evidence type="ECO:0000313" key="2">
    <source>
        <dbReference type="EMBL" id="KAF2893993.1"/>
    </source>
</evidence>
<organism evidence="2 3">
    <name type="scientific">Ignelater luminosus</name>
    <name type="common">Cucubano</name>
    <name type="synonym">Pyrophorus luminosus</name>
    <dbReference type="NCBI Taxonomy" id="2038154"/>
    <lineage>
        <taxon>Eukaryota</taxon>
        <taxon>Metazoa</taxon>
        <taxon>Ecdysozoa</taxon>
        <taxon>Arthropoda</taxon>
        <taxon>Hexapoda</taxon>
        <taxon>Insecta</taxon>
        <taxon>Pterygota</taxon>
        <taxon>Neoptera</taxon>
        <taxon>Endopterygota</taxon>
        <taxon>Coleoptera</taxon>
        <taxon>Polyphaga</taxon>
        <taxon>Elateriformia</taxon>
        <taxon>Elateroidea</taxon>
        <taxon>Elateridae</taxon>
        <taxon>Agrypninae</taxon>
        <taxon>Pyrophorini</taxon>
        <taxon>Ignelater</taxon>
    </lineage>
</organism>
<reference evidence="2" key="1">
    <citation type="submission" date="2019-08" db="EMBL/GenBank/DDBJ databases">
        <title>The genome of the North American firefly Photinus pyralis.</title>
        <authorList>
            <consortium name="Photinus pyralis genome working group"/>
            <person name="Fallon T.R."/>
            <person name="Sander Lower S.E."/>
            <person name="Weng J.-K."/>
        </authorList>
    </citation>
    <scope>NUCLEOTIDE SEQUENCE</scope>
    <source>
        <strain evidence="2">TRF0915ILg1</strain>
        <tissue evidence="2">Whole body</tissue>
    </source>
</reference>
<sequence>MGQKRRKPLAEGVKAYISVGAQWCNFLPMPLFRQLSAVSKEQDLVVLQMRHQEWKPSAWNIKRDKIRDIRKAAFDFVEQNNIKHNFNRNKYSDGRQKMVLPIHEETFKYLFKAAGSHVFGQFHRENVYGFFNLLEKVLDENRLDATTIFNVDENGFSGVQKKYQEILARKGKHQIPIRVTRTTTFPSEVLKKMQALRLNVSFEDIIPMPNWKKVGNKCKSKGAQESQVLTSTLYKDELEARASVSDQADIVLNFRRSRTVRTQKMQTVSKSEIDNPRTSTRKSDLILDIPRQSLQLMQVLQPISTED</sequence>
<keyword evidence="3" id="KW-1185">Reference proteome</keyword>
<dbReference type="AlphaFoldDB" id="A0A8K0CUL9"/>
<dbReference type="OrthoDB" id="6754464at2759"/>